<gene>
    <name evidence="3" type="ORF">AMJAP_2141</name>
</gene>
<dbReference type="GO" id="GO:0004197">
    <property type="term" value="F:cysteine-type endopeptidase activity"/>
    <property type="evidence" value="ECO:0007669"/>
    <property type="project" value="InterPro"/>
</dbReference>
<keyword evidence="4" id="KW-1185">Reference proteome</keyword>
<organism evidence="3 4">
    <name type="scientific">Amphritea japonica ATCC BAA-1530</name>
    <dbReference type="NCBI Taxonomy" id="1278309"/>
    <lineage>
        <taxon>Bacteria</taxon>
        <taxon>Pseudomonadati</taxon>
        <taxon>Pseudomonadota</taxon>
        <taxon>Gammaproteobacteria</taxon>
        <taxon>Oceanospirillales</taxon>
        <taxon>Oceanospirillaceae</taxon>
        <taxon>Amphritea</taxon>
    </lineage>
</organism>
<dbReference type="Gene3D" id="3.40.50.1460">
    <property type="match status" value="1"/>
</dbReference>
<dbReference type="InterPro" id="IPR011600">
    <property type="entry name" value="Pept_C14_caspase"/>
</dbReference>
<dbReference type="PANTHER" id="PTHR48104:SF30">
    <property type="entry name" value="METACASPASE-1"/>
    <property type="match status" value="1"/>
</dbReference>
<dbReference type="Proteomes" id="UP000595663">
    <property type="component" value="Chromosome"/>
</dbReference>
<feature type="chain" id="PRO_5032808601" evidence="1">
    <location>
        <begin position="26"/>
        <end position="727"/>
    </location>
</feature>
<dbReference type="EMBL" id="AP014545">
    <property type="protein sequence ID" value="BBB26732.1"/>
    <property type="molecule type" value="Genomic_DNA"/>
</dbReference>
<dbReference type="InterPro" id="IPR029030">
    <property type="entry name" value="Caspase-like_dom_sf"/>
</dbReference>
<proteinExistence type="predicted"/>
<evidence type="ECO:0000313" key="4">
    <source>
        <dbReference type="Proteomes" id="UP000595663"/>
    </source>
</evidence>
<evidence type="ECO:0000256" key="1">
    <source>
        <dbReference type="SAM" id="SignalP"/>
    </source>
</evidence>
<evidence type="ECO:0000313" key="3">
    <source>
        <dbReference type="EMBL" id="BBB26732.1"/>
    </source>
</evidence>
<dbReference type="OrthoDB" id="1491023at2"/>
<name>A0A7R6STL0_9GAMM</name>
<dbReference type="InterPro" id="IPR050452">
    <property type="entry name" value="Metacaspase"/>
</dbReference>
<dbReference type="SUPFAM" id="SSF52129">
    <property type="entry name" value="Caspase-like"/>
    <property type="match status" value="1"/>
</dbReference>
<feature type="domain" description="Peptidase C14 caspase" evidence="2">
    <location>
        <begin position="27"/>
        <end position="283"/>
    </location>
</feature>
<evidence type="ECO:0000259" key="2">
    <source>
        <dbReference type="Pfam" id="PF00656"/>
    </source>
</evidence>
<dbReference type="AlphaFoldDB" id="A0A7R6STL0"/>
<reference evidence="3 4" key="1">
    <citation type="journal article" date="2008" name="Int. J. Syst. Evol. Microbiol.">
        <title>Amphritea japonica sp. nov. and Amphritea balenae sp. nov., isolated from the sediment adjacent to sperm whale carcasses off Kagoshima, Japan.</title>
        <authorList>
            <person name="Miyazaki M."/>
            <person name="Nogi Y."/>
            <person name="Fujiwara Y."/>
            <person name="Kawato M."/>
            <person name="Nagahama T."/>
            <person name="Kubokawa K."/>
            <person name="Horikoshi K."/>
        </authorList>
    </citation>
    <scope>NUCLEOTIDE SEQUENCE [LARGE SCALE GENOMIC DNA]</scope>
    <source>
        <strain evidence="3 4">ATCC BAA-1530</strain>
    </source>
</reference>
<accession>A0A7R6STL0</accession>
<dbReference type="Pfam" id="PF00656">
    <property type="entry name" value="Peptidase_C14"/>
    <property type="match status" value="1"/>
</dbReference>
<keyword evidence="1" id="KW-0732">Signal</keyword>
<protein>
    <submittedName>
        <fullName evidence="3">Peptidase C14</fullName>
    </submittedName>
</protein>
<dbReference type="GO" id="GO:0005737">
    <property type="term" value="C:cytoplasm"/>
    <property type="evidence" value="ECO:0007669"/>
    <property type="project" value="TreeGrafter"/>
</dbReference>
<sequence>MKKNSKIAIVPLFFIVMLWASAAFATNKAMLVGVTQYPHLEGADLEGPENDAALVRQVLLSRGFGVENITLLSESDFADGKPTRQSIVDGLEKLVSGARKGDFIYLHFAGHGSRQPAESVSNTETDGLDEIFLPSDAAGWDEYIGSVKNAITDNDMALYLDRIRDKGADVWVVFDSCHSGTMTRGGGFGEVRFRQVDSAVLGIPVGDSSSSRGWKDETIGEQATFSIVDDSGANDGFRGNLIAFSAAQATQTAPEMKLPRGAKDRKFHGLLTYTMMNALAKHRGISYSQLGQYILNQYRLMPFRSTQPLISGTNLNTPVFGEEFASTTVLTANVAKDKKTISVSAGQLHNYNEGSLINLYSSALLDEDDFLGHAKIMEASPLSSVARVVGATEKALPQKVFTVMKDPVLGFTMTVKPVASATMTDAQVLDLDKAVKAATTANPMLRYWKAGEVADLRVSVFENKLWFLTADQSLPCQQQGLPAKEFKNCSDLRSRQRLLNLDFAHGSSSLFEAIVKPVASGLARIAKGENIIRLRQLVNQGRAGKQSPLNIEMTIKVAGKESPYPTTEVPVFHEGDSVHLVIKNRSKKSQDVSVLYKDSRYGIMQFFPEHSGEANRLEAGKEFTLDLELIPEPEGAEDLIVLSQPASGVLRDFAFLEQPPLGVTTRSSVSAGVRNLASQSQMQVLFEAAATVDSDLMNHYSATVRGARRSSPPELGSMEIYRWEVSQ</sequence>
<dbReference type="RefSeq" id="WP_019620479.1">
    <property type="nucleotide sequence ID" value="NZ_AP014545.1"/>
</dbReference>
<feature type="signal peptide" evidence="1">
    <location>
        <begin position="1"/>
        <end position="25"/>
    </location>
</feature>
<dbReference type="PANTHER" id="PTHR48104">
    <property type="entry name" value="METACASPASE-4"/>
    <property type="match status" value="1"/>
</dbReference>
<dbReference type="GO" id="GO:0006508">
    <property type="term" value="P:proteolysis"/>
    <property type="evidence" value="ECO:0007669"/>
    <property type="project" value="InterPro"/>
</dbReference>
<dbReference type="KEGG" id="ajp:AMJAP_2141"/>